<keyword evidence="1" id="KW-1185">Reference proteome</keyword>
<reference evidence="2" key="1">
    <citation type="submission" date="2022-11" db="UniProtKB">
        <authorList>
            <consortium name="WormBaseParasite"/>
        </authorList>
    </citation>
    <scope>IDENTIFICATION</scope>
</reference>
<dbReference type="Proteomes" id="UP000887565">
    <property type="component" value="Unplaced"/>
</dbReference>
<accession>A0A915HP91</accession>
<protein>
    <submittedName>
        <fullName evidence="2">Uncharacterized protein</fullName>
    </submittedName>
</protein>
<proteinExistence type="predicted"/>
<sequence>MLRARFDFRKQLSRVENRSYCNSYRPQIKPLSNPPLIVLLNHPPYYPFHCMSFRPSIQDKGTPILTLLALSTFSKGPHGLDDYFIYRCVDLYFVPVACLMPSGTLIPIGYHSSIIA</sequence>
<evidence type="ECO:0000313" key="1">
    <source>
        <dbReference type="Proteomes" id="UP000887565"/>
    </source>
</evidence>
<name>A0A915HP91_ROMCU</name>
<evidence type="ECO:0000313" key="2">
    <source>
        <dbReference type="WBParaSite" id="nRc.2.0.1.t03290-RA"/>
    </source>
</evidence>
<dbReference type="AlphaFoldDB" id="A0A915HP91"/>
<dbReference type="WBParaSite" id="nRc.2.0.1.t03290-RA">
    <property type="protein sequence ID" value="nRc.2.0.1.t03290-RA"/>
    <property type="gene ID" value="nRc.2.0.1.g03290"/>
</dbReference>
<organism evidence="1 2">
    <name type="scientific">Romanomermis culicivorax</name>
    <name type="common">Nematode worm</name>
    <dbReference type="NCBI Taxonomy" id="13658"/>
    <lineage>
        <taxon>Eukaryota</taxon>
        <taxon>Metazoa</taxon>
        <taxon>Ecdysozoa</taxon>
        <taxon>Nematoda</taxon>
        <taxon>Enoplea</taxon>
        <taxon>Dorylaimia</taxon>
        <taxon>Mermithida</taxon>
        <taxon>Mermithoidea</taxon>
        <taxon>Mermithidae</taxon>
        <taxon>Romanomermis</taxon>
    </lineage>
</organism>